<sequence>MEGRGSFGETQASRISAVNGERKSRSSSPKGLPSAFRIIASMRRSRSATRQRRLTNSWSECTEPSRLDAWALESTSERVWA</sequence>
<evidence type="ECO:0000256" key="1">
    <source>
        <dbReference type="SAM" id="MobiDB-lite"/>
    </source>
</evidence>
<dbReference type="EMBL" id="NMUH01000585">
    <property type="protein sequence ID" value="MQL81739.1"/>
    <property type="molecule type" value="Genomic_DNA"/>
</dbReference>
<feature type="region of interest" description="Disordered" evidence="1">
    <location>
        <begin position="1"/>
        <end position="36"/>
    </location>
</feature>
<dbReference type="AlphaFoldDB" id="A0A843UPG4"/>
<dbReference type="Proteomes" id="UP000652761">
    <property type="component" value="Unassembled WGS sequence"/>
</dbReference>
<gene>
    <name evidence="2" type="ORF">Taro_014205</name>
</gene>
<protein>
    <submittedName>
        <fullName evidence="2">Uncharacterized protein</fullName>
    </submittedName>
</protein>
<evidence type="ECO:0000313" key="2">
    <source>
        <dbReference type="EMBL" id="MQL81739.1"/>
    </source>
</evidence>
<accession>A0A843UPG4</accession>
<evidence type="ECO:0000313" key="3">
    <source>
        <dbReference type="Proteomes" id="UP000652761"/>
    </source>
</evidence>
<name>A0A843UPG4_COLES</name>
<organism evidence="2 3">
    <name type="scientific">Colocasia esculenta</name>
    <name type="common">Wild taro</name>
    <name type="synonym">Arum esculentum</name>
    <dbReference type="NCBI Taxonomy" id="4460"/>
    <lineage>
        <taxon>Eukaryota</taxon>
        <taxon>Viridiplantae</taxon>
        <taxon>Streptophyta</taxon>
        <taxon>Embryophyta</taxon>
        <taxon>Tracheophyta</taxon>
        <taxon>Spermatophyta</taxon>
        <taxon>Magnoliopsida</taxon>
        <taxon>Liliopsida</taxon>
        <taxon>Araceae</taxon>
        <taxon>Aroideae</taxon>
        <taxon>Colocasieae</taxon>
        <taxon>Colocasia</taxon>
    </lineage>
</organism>
<comment type="caution">
    <text evidence="2">The sequence shown here is derived from an EMBL/GenBank/DDBJ whole genome shotgun (WGS) entry which is preliminary data.</text>
</comment>
<reference evidence="2" key="1">
    <citation type="submission" date="2017-07" db="EMBL/GenBank/DDBJ databases">
        <title>Taro Niue Genome Assembly and Annotation.</title>
        <authorList>
            <person name="Atibalentja N."/>
            <person name="Keating K."/>
            <person name="Fields C.J."/>
        </authorList>
    </citation>
    <scope>NUCLEOTIDE SEQUENCE</scope>
    <source>
        <strain evidence="2">Niue_2</strain>
        <tissue evidence="2">Leaf</tissue>
    </source>
</reference>
<proteinExistence type="predicted"/>
<keyword evidence="3" id="KW-1185">Reference proteome</keyword>